<dbReference type="PANTHER" id="PTHR47691:SF3">
    <property type="entry name" value="HTH-TYPE TRANSCRIPTIONAL REGULATOR RV0890C-RELATED"/>
    <property type="match status" value="1"/>
</dbReference>
<feature type="repeat" description="TPR" evidence="1">
    <location>
        <begin position="678"/>
        <end position="711"/>
    </location>
</feature>
<evidence type="ECO:0000313" key="5">
    <source>
        <dbReference type="Proteomes" id="UP000054375"/>
    </source>
</evidence>
<feature type="domain" description="NB-ARC" evidence="3">
    <location>
        <begin position="161"/>
        <end position="284"/>
    </location>
</feature>
<dbReference type="Proteomes" id="UP000054375">
    <property type="component" value="Unassembled WGS sequence"/>
</dbReference>
<dbReference type="InterPro" id="IPR011990">
    <property type="entry name" value="TPR-like_helical_dom_sf"/>
</dbReference>
<dbReference type="PANTHER" id="PTHR47691">
    <property type="entry name" value="REGULATOR-RELATED"/>
    <property type="match status" value="1"/>
</dbReference>
<name>A0A117QX65_9ACTN</name>
<comment type="caution">
    <text evidence="4">The sequence shown here is derived from an EMBL/GenBank/DDBJ whole genome shotgun (WGS) entry which is preliminary data.</text>
</comment>
<evidence type="ECO:0000259" key="3">
    <source>
        <dbReference type="Pfam" id="PF00931"/>
    </source>
</evidence>
<dbReference type="SUPFAM" id="SSF48452">
    <property type="entry name" value="TPR-like"/>
    <property type="match status" value="2"/>
</dbReference>
<dbReference type="EMBL" id="LMWV01000037">
    <property type="protein sequence ID" value="KUN59236.1"/>
    <property type="molecule type" value="Genomic_DNA"/>
</dbReference>
<dbReference type="InterPro" id="IPR027417">
    <property type="entry name" value="P-loop_NTPase"/>
</dbReference>
<dbReference type="InterPro" id="IPR002182">
    <property type="entry name" value="NB-ARC"/>
</dbReference>
<dbReference type="Pfam" id="PF13181">
    <property type="entry name" value="TPR_8"/>
    <property type="match status" value="1"/>
</dbReference>
<protein>
    <recommendedName>
        <fullName evidence="3">NB-ARC domain-containing protein</fullName>
    </recommendedName>
</protein>
<evidence type="ECO:0000256" key="2">
    <source>
        <dbReference type="SAM" id="MobiDB-lite"/>
    </source>
</evidence>
<dbReference type="Gene3D" id="3.40.50.300">
    <property type="entry name" value="P-loop containing nucleotide triphosphate hydrolases"/>
    <property type="match status" value="1"/>
</dbReference>
<dbReference type="SMART" id="SM00028">
    <property type="entry name" value="TPR"/>
    <property type="match status" value="6"/>
</dbReference>
<sequence length="878" mass="96629">MAGQSDRFWEELSRTHRAAGAPTLEVMLAWGRAGDPPVVSSPSTVNDWLLGKTIPGPASRAFFLLMVAELERRAAERARGGGGFWTVRDQAWWERILTAARAERAPRSVAGPVQLPTAGAVFVGREEPLRRLMGWLAPAGQDTRAPGPQREREATARASSSASVLEVTGMGGVGKTALVVEAARRAAKQGWFEGGVLFADLRGHSAGQDVVAEEAVDAFLRTLRPREEPPSVPAEKVRRWRTLLDELAGQDKPLLIVLDNVRQAGQLAELFPCLPHRALVTSRHTHTDAIRHRIVLSPFPPAEAEQFVRLRLAEPGHGQVAECGRAVEAAHGDDVRRVAELCGWLPLALRIVVAVLRTEPDRSLRERVDELARTLLDGMEDDDTDAEGRPLTVRACFSFCYGHLTPARARAFRLLAAAPGPDLSTASASVLLGVSTDAARLALRGLAGMHLLERSQRGSDRLAETEIEHWSMHDLLRLYADELGRAHADEDKREDAVLRLLHRYRKIAQAAASRPLITPADNPIETLKLHRWVVVWLEMERVNVVAAATSALASPWLVDLALELAEFFGTRRYYAEWARLASSAVDACRSGQGDRGTKAAALRGLAKALTGLGRFDEALTALNDAVEAAAPLDYRLGALLAQERGVVLERANRLEEARNCYETAAAVFDRAGEPLFLADTLRHIGDIWVRCNRFDKAVSAYQNALMYYRVNADKRGEAMALGSLGVAQSGAGHHRDAIEFLETATQYASHTDLSIYIDSLYQLGMAFHRAGQPQAALKELRKAEQLAREFTYPVDTLGEAVKQPGLENQLVEVLLGLGRVLMECRRPQAARWVLTEAVDILRELGDTQRLAVVEEVLTRLPRPLHRKQSKRRKRPPSP</sequence>
<accession>A0A117QX65</accession>
<keyword evidence="1" id="KW-0802">TPR repeat</keyword>
<dbReference type="PROSITE" id="PS50005">
    <property type="entry name" value="TPR"/>
    <property type="match status" value="1"/>
</dbReference>
<keyword evidence="5" id="KW-1185">Reference proteome</keyword>
<organism evidence="4 5">
    <name type="scientific">Streptomyces griseorubiginosus</name>
    <dbReference type="NCBI Taxonomy" id="67304"/>
    <lineage>
        <taxon>Bacteria</taxon>
        <taxon>Bacillati</taxon>
        <taxon>Actinomycetota</taxon>
        <taxon>Actinomycetes</taxon>
        <taxon>Kitasatosporales</taxon>
        <taxon>Streptomycetaceae</taxon>
        <taxon>Streptomyces</taxon>
    </lineage>
</organism>
<feature type="region of interest" description="Disordered" evidence="2">
    <location>
        <begin position="139"/>
        <end position="161"/>
    </location>
</feature>
<evidence type="ECO:0000256" key="1">
    <source>
        <dbReference type="PROSITE-ProRule" id="PRU00339"/>
    </source>
</evidence>
<dbReference type="SUPFAM" id="SSF52540">
    <property type="entry name" value="P-loop containing nucleoside triphosphate hydrolases"/>
    <property type="match status" value="1"/>
</dbReference>
<gene>
    <name evidence="4" type="ORF">AQJ54_39930</name>
</gene>
<proteinExistence type="predicted"/>
<reference evidence="4 5" key="1">
    <citation type="submission" date="2015-10" db="EMBL/GenBank/DDBJ databases">
        <title>Draft genome sequence of Streptomyces griseorubiginosus DSM 40469, type strain for the species Streptomyces griseorubiginosus.</title>
        <authorList>
            <person name="Ruckert C."/>
            <person name="Winkler A."/>
            <person name="Kalinowski J."/>
            <person name="Kampfer P."/>
            <person name="Glaeser S."/>
        </authorList>
    </citation>
    <scope>NUCLEOTIDE SEQUENCE [LARGE SCALE GENOMIC DNA]</scope>
    <source>
        <strain evidence="4 5">DSM 40469</strain>
    </source>
</reference>
<evidence type="ECO:0000313" key="4">
    <source>
        <dbReference type="EMBL" id="KUN59236.1"/>
    </source>
</evidence>
<dbReference type="Gene3D" id="1.25.40.10">
    <property type="entry name" value="Tetratricopeptide repeat domain"/>
    <property type="match status" value="1"/>
</dbReference>
<dbReference type="InterPro" id="IPR019734">
    <property type="entry name" value="TPR_rpt"/>
</dbReference>
<dbReference type="GO" id="GO:0043531">
    <property type="term" value="F:ADP binding"/>
    <property type="evidence" value="ECO:0007669"/>
    <property type="project" value="InterPro"/>
</dbReference>
<dbReference type="Pfam" id="PF00931">
    <property type="entry name" value="NB-ARC"/>
    <property type="match status" value="1"/>
</dbReference>
<dbReference type="AlphaFoldDB" id="A0A117QX65"/>
<dbReference type="PRINTS" id="PR00364">
    <property type="entry name" value="DISEASERSIST"/>
</dbReference>